<dbReference type="WBParaSite" id="PSU_v2.g8509.t1">
    <property type="protein sequence ID" value="PSU_v2.g8509.t1"/>
    <property type="gene ID" value="PSU_v2.g8509"/>
</dbReference>
<sequence>MAAVVNFGAHDVRSLSRYTCEDACVYFKCIGPDFKIIEGAGCYGDFASRCLYVKTEVKNQVVKNIKKFEYFDQTVMVVTCSDKDQCAKDAFASMMLKNAHAVVNFGTGLETLASYLIKPVDESCSADSNRQFLPKVECSTRGWCQSGKNYKELYTGRDVAVVDIKTCDACVYYQCTGDGGNKIMGGFGCYEDFENICSGVVPYDVRESIKNNLKHSFHFDKNYLVATCSSDIDCSTEQYLQYNNYH</sequence>
<accession>A0A914Z852</accession>
<dbReference type="Proteomes" id="UP000887577">
    <property type="component" value="Unplaced"/>
</dbReference>
<evidence type="ECO:0000313" key="2">
    <source>
        <dbReference type="WBParaSite" id="PSU_v2.g8509.t1"/>
    </source>
</evidence>
<reference evidence="2" key="1">
    <citation type="submission" date="2022-11" db="UniProtKB">
        <authorList>
            <consortium name="WormBaseParasite"/>
        </authorList>
    </citation>
    <scope>IDENTIFICATION</scope>
</reference>
<proteinExistence type="predicted"/>
<name>A0A914Z852_9BILA</name>
<keyword evidence="1" id="KW-1185">Reference proteome</keyword>
<organism evidence="1 2">
    <name type="scientific">Panagrolaimus superbus</name>
    <dbReference type="NCBI Taxonomy" id="310955"/>
    <lineage>
        <taxon>Eukaryota</taxon>
        <taxon>Metazoa</taxon>
        <taxon>Ecdysozoa</taxon>
        <taxon>Nematoda</taxon>
        <taxon>Chromadorea</taxon>
        <taxon>Rhabditida</taxon>
        <taxon>Tylenchina</taxon>
        <taxon>Panagrolaimomorpha</taxon>
        <taxon>Panagrolaimoidea</taxon>
        <taxon>Panagrolaimidae</taxon>
        <taxon>Panagrolaimus</taxon>
    </lineage>
</organism>
<dbReference type="AlphaFoldDB" id="A0A914Z852"/>
<protein>
    <submittedName>
        <fullName evidence="2">Sodefrin-like factor</fullName>
    </submittedName>
</protein>
<evidence type="ECO:0000313" key="1">
    <source>
        <dbReference type="Proteomes" id="UP000887577"/>
    </source>
</evidence>